<dbReference type="EMBL" id="FMVJ01000013">
    <property type="protein sequence ID" value="SCZ06262.1"/>
    <property type="molecule type" value="Genomic_DNA"/>
</dbReference>
<proteinExistence type="predicted"/>
<reference evidence="1 2" key="1">
    <citation type="submission" date="2016-10" db="EMBL/GenBank/DDBJ databases">
        <authorList>
            <person name="de Groot N.N."/>
        </authorList>
    </citation>
    <scope>NUCLEOTIDE SEQUENCE [LARGE SCALE GENOMIC DNA]</scope>
    <source>
        <strain evidence="1 2">CGMCC 1.7666</strain>
    </source>
</reference>
<sequence length="173" mass="19015">MERPTKMIDTQARLEANSLIDCLVADGDKFPADAARRLIDLIPVAPRARVSFIGRFSGKGPDVKGHAAGIGDVKLEGDRTEKSLTLNTPQSHKIGGYTVTHTPGQIRIELMWAETKPDQTGQSCSLEYDPVTRHPKAMQIATQKTLTFLFLSFGYVTYVSWKTPESACSTLYG</sequence>
<gene>
    <name evidence="1" type="ORF">SAMN02927923_03784</name>
</gene>
<name>A0A1G5L067_9HYPH</name>
<evidence type="ECO:0000313" key="1">
    <source>
        <dbReference type="EMBL" id="SCZ06262.1"/>
    </source>
</evidence>
<dbReference type="Proteomes" id="UP000199569">
    <property type="component" value="Unassembled WGS sequence"/>
</dbReference>
<keyword evidence="2" id="KW-1185">Reference proteome</keyword>
<accession>A0A1G5L067</accession>
<evidence type="ECO:0000313" key="2">
    <source>
        <dbReference type="Proteomes" id="UP000199569"/>
    </source>
</evidence>
<protein>
    <submittedName>
        <fullName evidence="1">Uncharacterized protein</fullName>
    </submittedName>
</protein>
<organism evidence="1 2">
    <name type="scientific">Microvirga guangxiensis</name>
    <dbReference type="NCBI Taxonomy" id="549386"/>
    <lineage>
        <taxon>Bacteria</taxon>
        <taxon>Pseudomonadati</taxon>
        <taxon>Pseudomonadota</taxon>
        <taxon>Alphaproteobacteria</taxon>
        <taxon>Hyphomicrobiales</taxon>
        <taxon>Methylobacteriaceae</taxon>
        <taxon>Microvirga</taxon>
    </lineage>
</organism>
<dbReference type="AlphaFoldDB" id="A0A1G5L067"/>